<evidence type="ECO:0000313" key="2">
    <source>
        <dbReference type="EMBL" id="CAA6801176.1"/>
    </source>
</evidence>
<feature type="transmembrane region" description="Helical" evidence="1">
    <location>
        <begin position="24"/>
        <end position="46"/>
    </location>
</feature>
<reference evidence="2" key="1">
    <citation type="submission" date="2020-01" db="EMBL/GenBank/DDBJ databases">
        <authorList>
            <person name="Meier V. D."/>
            <person name="Meier V D."/>
        </authorList>
    </citation>
    <scope>NUCLEOTIDE SEQUENCE</scope>
    <source>
        <strain evidence="2">HLG_WM_MAG_08</strain>
    </source>
</reference>
<gene>
    <name evidence="2" type="ORF">HELGO_WM28187</name>
</gene>
<proteinExistence type="predicted"/>
<accession>A0A6S6S4N1</accession>
<keyword evidence="1" id="KW-1133">Transmembrane helix</keyword>
<name>A0A6S6S4N1_9GAMM</name>
<dbReference type="AlphaFoldDB" id="A0A6S6S4N1"/>
<keyword evidence="1" id="KW-0812">Transmembrane</keyword>
<protein>
    <submittedName>
        <fullName evidence="2">Uncharacterized protein</fullName>
    </submittedName>
</protein>
<keyword evidence="1" id="KW-0472">Membrane</keyword>
<dbReference type="EMBL" id="CACVAV010000020">
    <property type="protein sequence ID" value="CAA6801176.1"/>
    <property type="molecule type" value="Genomic_DNA"/>
</dbReference>
<sequence length="180" mass="19796">MNTTIKGNAIGSGGTTMTDSTRRLWVLLCAALLPITVSILLTGVFYSLGDYRVVERVPAATDFAAISYPQQGKRVDAVFTAKGVLIKLPENTTQAYLMMKRNQRYWPKHPLGSTPGEWSKEISEPQKNDSRLSLVVLAVGAEGIAQIDQWHETSQKTGEYPGMADIVTAQEIAQVEVRQQ</sequence>
<evidence type="ECO:0000256" key="1">
    <source>
        <dbReference type="SAM" id="Phobius"/>
    </source>
</evidence>
<organism evidence="2">
    <name type="scientific">uncultured Thiotrichaceae bacterium</name>
    <dbReference type="NCBI Taxonomy" id="298394"/>
    <lineage>
        <taxon>Bacteria</taxon>
        <taxon>Pseudomonadati</taxon>
        <taxon>Pseudomonadota</taxon>
        <taxon>Gammaproteobacteria</taxon>
        <taxon>Thiotrichales</taxon>
        <taxon>Thiotrichaceae</taxon>
        <taxon>environmental samples</taxon>
    </lineage>
</organism>